<dbReference type="KEGG" id="vg:14013835"/>
<dbReference type="Proteomes" id="UP000007178">
    <property type="component" value="Segment"/>
</dbReference>
<evidence type="ECO:0000256" key="1">
    <source>
        <dbReference type="SAM" id="MobiDB-lite"/>
    </source>
</evidence>
<protein>
    <submittedName>
        <fullName evidence="2">Virion structural protein and packaging</fullName>
    </submittedName>
</protein>
<evidence type="ECO:0000313" key="3">
    <source>
        <dbReference type="Proteomes" id="UP000007178"/>
    </source>
</evidence>
<feature type="compositionally biased region" description="Polar residues" evidence="1">
    <location>
        <begin position="59"/>
        <end position="74"/>
    </location>
</feature>
<evidence type="ECO:0000313" key="2">
    <source>
        <dbReference type="EMBL" id="AEZ65679.1"/>
    </source>
</evidence>
<name>H6WFV4_9CAUD</name>
<feature type="compositionally biased region" description="Polar residues" evidence="1">
    <location>
        <begin position="1"/>
        <end position="13"/>
    </location>
</feature>
<dbReference type="EMBL" id="JQ245707">
    <property type="protein sequence ID" value="AEZ65679.1"/>
    <property type="molecule type" value="Genomic_DNA"/>
</dbReference>
<feature type="compositionally biased region" description="Low complexity" evidence="1">
    <location>
        <begin position="14"/>
        <end position="40"/>
    </location>
</feature>
<feature type="region of interest" description="Disordered" evidence="1">
    <location>
        <begin position="1"/>
        <end position="81"/>
    </location>
</feature>
<dbReference type="GeneID" id="14013835"/>
<reference evidence="2 3" key="1">
    <citation type="journal article" date="2012" name="Proc. Natl. Acad. Sci. U.S.A.">
        <title>A novel lineage of myoviruses infecting cyanobacteria is widespread in the oceans.</title>
        <authorList>
            <person name="Sabehi G."/>
            <person name="Shaulov L."/>
            <person name="Silver D.H."/>
            <person name="Yanai I."/>
            <person name="Harel A."/>
            <person name="Lindell D."/>
        </authorList>
    </citation>
    <scope>NUCLEOTIDE SEQUENCE [LARGE SCALE GENOMIC DNA]</scope>
</reference>
<sequence length="312" mass="32901">MANVFGGNSSGTCSTSRQNLSSSRQTSSSGGSASSSPNVFSGGGNSGSCSTGGQILSAPKTTVSSAGQVSSSPNVLKGGGSGVNREIDIRDYYTRRQIDKALASKIDSTSVYTNTEVYNKSEVDEKITALSLTNYATDTELSTAVSALESQVNNNLASNYYQSSILYTRAQVDSLISGVSVSGDYVSRAPSSITEITISPSSASLPFSLLVRSSNNTETTEVQRWENTSTDFLAAIYADGKAKFTNYTSIGENVSSGNIALFTNNKRVSGVANPVSPSDAVNKLYMETFITTTLDDVINDVDENYIVDALEY</sequence>
<accession>H6WFV4</accession>
<keyword evidence="3" id="KW-1185">Reference proteome</keyword>
<organism evidence="2 3">
    <name type="scientific">Cyanophage S-TIM5</name>
    <dbReference type="NCBI Taxonomy" id="1137745"/>
    <lineage>
        <taxon>Viruses</taxon>
        <taxon>Duplodnaviria</taxon>
        <taxon>Heunggongvirae</taxon>
        <taxon>Uroviricota</taxon>
        <taxon>Caudoviricetes</taxon>
        <taxon>Aurunvirus</taxon>
        <taxon>Aurunvirus STIM5</taxon>
    </lineage>
</organism>
<dbReference type="RefSeq" id="YP_007006092.1">
    <property type="nucleotide sequence ID" value="NC_019516.2"/>
</dbReference>
<proteinExistence type="predicted"/>